<sequence length="116" mass="12818">MPRGDFNVHFESRGGGFYVRAEEAAGIAFLIIILAALFIIGCWYYRRRSGYKIIQTQSNGQTWRSLARSGQYSEGGSAAENKFALNEFSSLRPVIPNAPPAYEKISSGPLPPPYTP</sequence>
<keyword evidence="1" id="KW-0472">Membrane</keyword>
<organism evidence="2 3">
    <name type="scientific">Scleropages formosus</name>
    <name type="common">Asian bonytongue</name>
    <name type="synonym">Osteoglossum formosum</name>
    <dbReference type="NCBI Taxonomy" id="113540"/>
    <lineage>
        <taxon>Eukaryota</taxon>
        <taxon>Metazoa</taxon>
        <taxon>Chordata</taxon>
        <taxon>Craniata</taxon>
        <taxon>Vertebrata</taxon>
        <taxon>Euteleostomi</taxon>
        <taxon>Actinopterygii</taxon>
        <taxon>Neopterygii</taxon>
        <taxon>Teleostei</taxon>
        <taxon>Osteoglossocephala</taxon>
        <taxon>Osteoglossomorpha</taxon>
        <taxon>Osteoglossiformes</taxon>
        <taxon>Osteoglossidae</taxon>
        <taxon>Scleropages</taxon>
    </lineage>
</organism>
<reference evidence="2 3" key="1">
    <citation type="submission" date="2019-04" db="EMBL/GenBank/DDBJ databases">
        <authorList>
            <consortium name="Wellcome Sanger Institute Data Sharing"/>
        </authorList>
    </citation>
    <scope>NUCLEOTIDE SEQUENCE [LARGE SCALE GENOMIC DNA]</scope>
</reference>
<dbReference type="Proteomes" id="UP000694397">
    <property type="component" value="Chromosome 6"/>
</dbReference>
<gene>
    <name evidence="2" type="primary">MLANA</name>
</gene>
<evidence type="ECO:0000313" key="2">
    <source>
        <dbReference type="Ensembl" id="ENSSFOP00015035939.2"/>
    </source>
</evidence>
<dbReference type="Pfam" id="PF14991">
    <property type="entry name" value="MLANA"/>
    <property type="match status" value="1"/>
</dbReference>
<reference evidence="2" key="3">
    <citation type="submission" date="2025-09" db="UniProtKB">
        <authorList>
            <consortium name="Ensembl"/>
        </authorList>
    </citation>
    <scope>IDENTIFICATION</scope>
</reference>
<feature type="transmembrane region" description="Helical" evidence="1">
    <location>
        <begin position="24"/>
        <end position="45"/>
    </location>
</feature>
<keyword evidence="1" id="KW-1133">Transmembrane helix</keyword>
<name>A0A8C9SH66_SCLFO</name>
<accession>A0A8C9SH66</accession>
<dbReference type="RefSeq" id="XP_018610547.2">
    <property type="nucleotide sequence ID" value="XM_018755031.2"/>
</dbReference>
<proteinExistence type="predicted"/>
<dbReference type="PANTHER" id="PTHR15305">
    <property type="entry name" value="MELANOMA ANTIGEN RECOGNIZED BY T-CELLS 1"/>
    <property type="match status" value="1"/>
</dbReference>
<dbReference type="GeneTree" id="ENSGT00390000009531"/>
<dbReference type="GO" id="GO:0042470">
    <property type="term" value="C:melanosome"/>
    <property type="evidence" value="ECO:0007669"/>
    <property type="project" value="InterPro"/>
</dbReference>
<protein>
    <submittedName>
        <fullName evidence="2">Melan-A</fullName>
    </submittedName>
</protein>
<dbReference type="OrthoDB" id="9946040at2759"/>
<dbReference type="Ensembl" id="ENSSFOT00015036329.2">
    <property type="protein sequence ID" value="ENSSFOP00015035939.2"/>
    <property type="gene ID" value="ENSSFOG00015022879.2"/>
</dbReference>
<evidence type="ECO:0000256" key="1">
    <source>
        <dbReference type="SAM" id="Phobius"/>
    </source>
</evidence>
<dbReference type="AlphaFoldDB" id="A0A8C9SH66"/>
<reference evidence="2" key="2">
    <citation type="submission" date="2025-08" db="UniProtKB">
        <authorList>
            <consortium name="Ensembl"/>
        </authorList>
    </citation>
    <scope>IDENTIFICATION</scope>
</reference>
<keyword evidence="3" id="KW-1185">Reference proteome</keyword>
<dbReference type="PANTHER" id="PTHR15305:SF0">
    <property type="entry name" value="MELANOMA ANTIGEN RECOGNIZED BY T-CELLS 1"/>
    <property type="match status" value="1"/>
</dbReference>
<keyword evidence="1" id="KW-0812">Transmembrane</keyword>
<evidence type="ECO:0000313" key="3">
    <source>
        <dbReference type="Proteomes" id="UP000694397"/>
    </source>
</evidence>
<dbReference type="InterPro" id="IPR029242">
    <property type="entry name" value="MLANA"/>
</dbReference>
<dbReference type="GeneID" id="108936003"/>